<dbReference type="OrthoDB" id="9788687at2"/>
<dbReference type="InterPro" id="IPR013597">
    <property type="entry name" value="Mat_intron_G2"/>
</dbReference>
<dbReference type="Proteomes" id="UP000468766">
    <property type="component" value="Unassembled WGS sequence"/>
</dbReference>
<evidence type="ECO:0000313" key="2">
    <source>
        <dbReference type="EMBL" id="KAB2952415.1"/>
    </source>
</evidence>
<comment type="caution">
    <text evidence="2">The sequence shown here is derived from an EMBL/GenBank/DDBJ whole genome shotgun (WGS) entry which is preliminary data.</text>
</comment>
<organism evidence="2 3">
    <name type="scientific">Heliorestis acidaminivorans</name>
    <dbReference type="NCBI Taxonomy" id="553427"/>
    <lineage>
        <taxon>Bacteria</taxon>
        <taxon>Bacillati</taxon>
        <taxon>Bacillota</taxon>
        <taxon>Clostridia</taxon>
        <taxon>Eubacteriales</taxon>
        <taxon>Heliobacteriaceae</taxon>
        <taxon>Heliorestis</taxon>
    </lineage>
</organism>
<evidence type="ECO:0000259" key="1">
    <source>
        <dbReference type="Pfam" id="PF08388"/>
    </source>
</evidence>
<accession>A0A6I0EWI4</accession>
<sequence length="121" mass="14562">MSLLGVQQIGYGSVSNKAKKAMRQTIRDWRMNWRSNRTLEEIATKVNPVIRGWINYYGRFYKSEMHEVLKHMNRALVRWVQCKYKKLKRHQRCATHWLGKIAKRETKMFTHWQWGITPPTG</sequence>
<dbReference type="Pfam" id="PF08388">
    <property type="entry name" value="GIIM"/>
    <property type="match status" value="1"/>
</dbReference>
<keyword evidence="3" id="KW-1185">Reference proteome</keyword>
<gene>
    <name evidence="2" type="ORF">F9B85_09615</name>
</gene>
<proteinExistence type="predicted"/>
<protein>
    <recommendedName>
        <fullName evidence="1">Group II intron maturase-specific domain-containing protein</fullName>
    </recommendedName>
</protein>
<name>A0A6I0EWI4_9FIRM</name>
<dbReference type="EMBL" id="WBXO01000006">
    <property type="protein sequence ID" value="KAB2952415.1"/>
    <property type="molecule type" value="Genomic_DNA"/>
</dbReference>
<feature type="domain" description="Group II intron maturase-specific" evidence="1">
    <location>
        <begin position="20"/>
        <end position="97"/>
    </location>
</feature>
<reference evidence="2 3" key="1">
    <citation type="submission" date="2019-10" db="EMBL/GenBank/DDBJ databases">
        <title>Whole-genome sequence of the extremophile Heliorestis acidaminivorans DSM 24790.</title>
        <authorList>
            <person name="Kyndt J.A."/>
            <person name="Meyer T.E."/>
        </authorList>
    </citation>
    <scope>NUCLEOTIDE SEQUENCE [LARGE SCALE GENOMIC DNA]</scope>
    <source>
        <strain evidence="2 3">DSM 24790</strain>
    </source>
</reference>
<evidence type="ECO:0000313" key="3">
    <source>
        <dbReference type="Proteomes" id="UP000468766"/>
    </source>
</evidence>
<dbReference type="AlphaFoldDB" id="A0A6I0EWI4"/>